<reference evidence="3 4" key="2">
    <citation type="journal article" date="2012" name="Proc. Natl. Acad. Sci. U.S.A.">
        <title>Antigenic diversity is generated by distinct evolutionary mechanisms in African trypanosome species.</title>
        <authorList>
            <person name="Jackson A.P."/>
            <person name="Berry A."/>
            <person name="Aslett M."/>
            <person name="Allison H.C."/>
            <person name="Burton P."/>
            <person name="Vavrova-Anderson J."/>
            <person name="Brown R."/>
            <person name="Browne H."/>
            <person name="Corton N."/>
            <person name="Hauser H."/>
            <person name="Gamble J."/>
            <person name="Gilderthorp R."/>
            <person name="Marcello L."/>
            <person name="McQuillan J."/>
            <person name="Otto T.D."/>
            <person name="Quail M.A."/>
            <person name="Sanders M.J."/>
            <person name="van Tonder A."/>
            <person name="Ginger M.L."/>
            <person name="Field M.C."/>
            <person name="Barry J.D."/>
            <person name="Hertz-Fowler C."/>
            <person name="Berriman M."/>
        </authorList>
    </citation>
    <scope>NUCLEOTIDE SEQUENCE [LARGE SCALE GENOMIC DNA]</scope>
    <source>
        <strain evidence="3 4">IL3000</strain>
    </source>
</reference>
<keyword evidence="2" id="KW-0732">Signal</keyword>
<dbReference type="AlphaFoldDB" id="F9WED0"/>
<evidence type="ECO:0000313" key="3">
    <source>
        <dbReference type="EMBL" id="CCD15637.1"/>
    </source>
</evidence>
<keyword evidence="1" id="KW-1133">Transmembrane helix</keyword>
<feature type="signal peptide" evidence="2">
    <location>
        <begin position="1"/>
        <end position="26"/>
    </location>
</feature>
<feature type="transmembrane region" description="Helical" evidence="1">
    <location>
        <begin position="82"/>
        <end position="99"/>
    </location>
</feature>
<comment type="caution">
    <text evidence="3">The sequence shown here is derived from an EMBL/GenBank/DDBJ whole genome shotgun (WGS) entry which is preliminary data.</text>
</comment>
<gene>
    <name evidence="3" type="ORF">TCIL3000_0_06560</name>
</gene>
<accession>F9WED0</accession>
<reference evidence="4" key="1">
    <citation type="submission" date="2011-07" db="EMBL/GenBank/DDBJ databases">
        <title>Divergent evolution of antigenic variation in African trypanosomes.</title>
        <authorList>
            <person name="Jackson A.P."/>
            <person name="Berry A."/>
            <person name="Allison H.C."/>
            <person name="Burton P."/>
            <person name="Anderson J."/>
            <person name="Aslett M."/>
            <person name="Brown R."/>
            <person name="Corton N."/>
            <person name="Harris D."/>
            <person name="Hauser H."/>
            <person name="Gamble J."/>
            <person name="Gilderthorp R."/>
            <person name="McQuillan J."/>
            <person name="Quail M.A."/>
            <person name="Sanders M."/>
            <person name="Van Tonder A."/>
            <person name="Ginger M.L."/>
            <person name="Donelson J.E."/>
            <person name="Field M.C."/>
            <person name="Barry J.D."/>
            <person name="Berriman M."/>
            <person name="Hertz-Fowler C."/>
        </authorList>
    </citation>
    <scope>NUCLEOTIDE SEQUENCE [LARGE SCALE GENOMIC DNA]</scope>
    <source>
        <strain evidence="4">IL3000</strain>
    </source>
</reference>
<dbReference type="Proteomes" id="UP000000702">
    <property type="component" value="Unassembled WGS sequence"/>
</dbReference>
<dbReference type="EMBL" id="CAEQ01001992">
    <property type="protein sequence ID" value="CCD15637.1"/>
    <property type="molecule type" value="Genomic_DNA"/>
</dbReference>
<feature type="chain" id="PRO_5003394937" evidence="2">
    <location>
        <begin position="27"/>
        <end position="132"/>
    </location>
</feature>
<evidence type="ECO:0000256" key="1">
    <source>
        <dbReference type="SAM" id="Phobius"/>
    </source>
</evidence>
<keyword evidence="1" id="KW-0812">Transmembrane</keyword>
<name>F9WED0_TRYCI</name>
<proteinExistence type="predicted"/>
<organism evidence="3 4">
    <name type="scientific">Trypanosoma congolense (strain IL3000)</name>
    <dbReference type="NCBI Taxonomy" id="1068625"/>
    <lineage>
        <taxon>Eukaryota</taxon>
        <taxon>Discoba</taxon>
        <taxon>Euglenozoa</taxon>
        <taxon>Kinetoplastea</taxon>
        <taxon>Metakinetoplastina</taxon>
        <taxon>Trypanosomatida</taxon>
        <taxon>Trypanosomatidae</taxon>
        <taxon>Trypanosoma</taxon>
        <taxon>Nannomonas</taxon>
    </lineage>
</organism>
<evidence type="ECO:0000256" key="2">
    <source>
        <dbReference type="SAM" id="SignalP"/>
    </source>
</evidence>
<feature type="transmembrane region" description="Helical" evidence="1">
    <location>
        <begin position="105"/>
        <end position="126"/>
    </location>
</feature>
<protein>
    <submittedName>
        <fullName evidence="3">Uncharacterized protein</fullName>
    </submittedName>
</protein>
<evidence type="ECO:0000313" key="4">
    <source>
        <dbReference type="Proteomes" id="UP000000702"/>
    </source>
</evidence>
<keyword evidence="4" id="KW-1185">Reference proteome</keyword>
<sequence>MRGRSPFHVLVLFVAYKLSFSYKTRGDGTYSQYLMVYATVGAQRGKIRNVLRRTGLAGGTSQGVGGIACGSRVIGENAATPLHVFYSSIFFLVACTPFIPLPLLLLIVCMLLALIIIINCTLGMVFRPSAPH</sequence>
<keyword evidence="1" id="KW-0472">Membrane</keyword>